<name>A0A5B8VT79_9SPHI</name>
<dbReference type="Pfam" id="PF02678">
    <property type="entry name" value="Pirin"/>
    <property type="match status" value="1"/>
</dbReference>
<comment type="similarity">
    <text evidence="1 2">Belongs to the pirin family.</text>
</comment>
<dbReference type="RefSeq" id="WP_147051808.1">
    <property type="nucleotide sequence ID" value="NZ_CP042437.1"/>
</dbReference>
<organism evidence="4 5">
    <name type="scientific">Mucilaginibacter ginsenosidivorax</name>
    <dbReference type="NCBI Taxonomy" id="862126"/>
    <lineage>
        <taxon>Bacteria</taxon>
        <taxon>Pseudomonadati</taxon>
        <taxon>Bacteroidota</taxon>
        <taxon>Sphingobacteriia</taxon>
        <taxon>Sphingobacteriales</taxon>
        <taxon>Sphingobacteriaceae</taxon>
        <taxon>Mucilaginibacter</taxon>
    </lineage>
</organism>
<dbReference type="OrthoDB" id="9780903at2"/>
<proteinExistence type="inferred from homology"/>
<accession>A0A5B8VT79</accession>
<feature type="domain" description="Pirin N-terminal" evidence="3">
    <location>
        <begin position="50"/>
        <end position="118"/>
    </location>
</feature>
<evidence type="ECO:0000313" key="5">
    <source>
        <dbReference type="Proteomes" id="UP000321362"/>
    </source>
</evidence>
<dbReference type="Proteomes" id="UP000321362">
    <property type="component" value="Chromosome"/>
</dbReference>
<protein>
    <submittedName>
        <fullName evidence="4">Pirin family protein</fullName>
    </submittedName>
</protein>
<evidence type="ECO:0000256" key="1">
    <source>
        <dbReference type="ARBA" id="ARBA00008416"/>
    </source>
</evidence>
<dbReference type="InterPro" id="IPR011051">
    <property type="entry name" value="RmlC_Cupin_sf"/>
</dbReference>
<dbReference type="PANTHER" id="PTHR43212">
    <property type="entry name" value="QUERCETIN 2,3-DIOXYGENASE"/>
    <property type="match status" value="1"/>
</dbReference>
<dbReference type="AlphaFoldDB" id="A0A5B8VT79"/>
<evidence type="ECO:0000256" key="2">
    <source>
        <dbReference type="RuleBase" id="RU003457"/>
    </source>
</evidence>
<reference evidence="4 5" key="1">
    <citation type="journal article" date="2013" name="J. Microbiol.">
        <title>Mucilaginibacter ginsenosidivorax sp. nov., with ginsenoside converting activity isolated from sediment.</title>
        <authorList>
            <person name="Kim J.K."/>
            <person name="Choi T.E."/>
            <person name="Liu Q.M."/>
            <person name="Park H.Y."/>
            <person name="Yi T.H."/>
            <person name="Yoon M.H."/>
            <person name="Kim S.C."/>
            <person name="Im W.T."/>
        </authorList>
    </citation>
    <scope>NUCLEOTIDE SEQUENCE [LARGE SCALE GENOMIC DNA]</scope>
    <source>
        <strain evidence="4 5">KHI28</strain>
    </source>
</reference>
<dbReference type="SUPFAM" id="SSF51182">
    <property type="entry name" value="RmlC-like cupins"/>
    <property type="match status" value="1"/>
</dbReference>
<dbReference type="Gene3D" id="2.60.120.10">
    <property type="entry name" value="Jelly Rolls"/>
    <property type="match status" value="1"/>
</dbReference>
<dbReference type="InterPro" id="IPR012093">
    <property type="entry name" value="Pirin"/>
</dbReference>
<dbReference type="PANTHER" id="PTHR43212:SF3">
    <property type="entry name" value="QUERCETIN 2,3-DIOXYGENASE"/>
    <property type="match status" value="1"/>
</dbReference>
<keyword evidence="5" id="KW-1185">Reference proteome</keyword>
<dbReference type="KEGG" id="mgk:FSB76_01315"/>
<evidence type="ECO:0000259" key="3">
    <source>
        <dbReference type="Pfam" id="PF02678"/>
    </source>
</evidence>
<gene>
    <name evidence="4" type="ORF">FSB76_01315</name>
</gene>
<sequence length="251" mass="27548">MLQVISNQQKISKKNGGFGIEILFPGKAIGPEDSGIGTIGRIDQATVTPGTLVPMHPHQDDEILTYLRSGVVEHKDTEGNKEIITNKRLMMMNAGAKFQHEELVLPEGGVLNALQIFIRPATGGLRPQVQFHEFPDAISPNDWRAVAGKGDGFPLQIRSNTWIYDMRLEQGNQRSQPVLPISSATCLVYVFDGSLTVNKNIIIQKGESLVVENEEILLHAAGDCNIVLFITDLSAPAFKQGMYSGNINRTK</sequence>
<dbReference type="InterPro" id="IPR014710">
    <property type="entry name" value="RmlC-like_jellyroll"/>
</dbReference>
<evidence type="ECO:0000313" key="4">
    <source>
        <dbReference type="EMBL" id="QEC74649.1"/>
    </source>
</evidence>
<dbReference type="EMBL" id="CP042437">
    <property type="protein sequence ID" value="QEC74649.1"/>
    <property type="molecule type" value="Genomic_DNA"/>
</dbReference>
<dbReference type="InterPro" id="IPR003829">
    <property type="entry name" value="Pirin_N_dom"/>
</dbReference>